<protein>
    <submittedName>
        <fullName evidence="5">HTH-type transcriptional regulator McbR</fullName>
    </submittedName>
</protein>
<comment type="caution">
    <text evidence="5">The sequence shown here is derived from an EMBL/GenBank/DDBJ whole genome shotgun (WGS) entry which is preliminary data.</text>
</comment>
<keyword evidence="3" id="KW-0804">Transcription</keyword>
<organism evidence="5 6">
    <name type="scientific">Streptomyces smaragdinus</name>
    <dbReference type="NCBI Taxonomy" id="2585196"/>
    <lineage>
        <taxon>Bacteria</taxon>
        <taxon>Bacillati</taxon>
        <taxon>Actinomycetota</taxon>
        <taxon>Actinomycetes</taxon>
        <taxon>Kitasatosporales</taxon>
        <taxon>Streptomycetaceae</taxon>
        <taxon>Streptomyces</taxon>
    </lineage>
</organism>
<sequence length="224" mass="25142">MVTMSDAVAMPYVALTKTEIAYKIIRKDIVEGVLRPGMIIDQEALAVRLGLSTTPVREALRLLESEDLVISRRHRNTVVAPLDLEQLKDTYNVRMELDPKAVALGARVATPEQRKEIKKLLVLAEMDQTPVEGLHSNRAMHRAMYSSCGNAVLVQILDNLWDRCDRYRVATLRDEEQVKVAIDEHRLIVDAFVAGESEEAARLMLEHVSASFERIDHSAIDADG</sequence>
<reference evidence="5 6" key="1">
    <citation type="submission" date="2019-10" db="EMBL/GenBank/DDBJ databases">
        <title>Streptomyces smaragdinus sp. nov. and Streptomyces fabii sp. nov., isolated from the gut of fungus growing-termite Macrotermes natalensis.</title>
        <authorList>
            <person name="Schwitalla J."/>
            <person name="Benndorf R."/>
            <person name="Martin K."/>
            <person name="De Beer W."/>
            <person name="Kaster A.-K."/>
            <person name="Vollmers J."/>
            <person name="Poulsen M."/>
            <person name="Beemelmanns C."/>
        </authorList>
    </citation>
    <scope>NUCLEOTIDE SEQUENCE [LARGE SCALE GENOMIC DNA]</scope>
    <source>
        <strain evidence="5 6">RB5</strain>
    </source>
</reference>
<dbReference type="SUPFAM" id="SSF48008">
    <property type="entry name" value="GntR ligand-binding domain-like"/>
    <property type="match status" value="1"/>
</dbReference>
<keyword evidence="6" id="KW-1185">Reference proteome</keyword>
<dbReference type="PANTHER" id="PTHR43537">
    <property type="entry name" value="TRANSCRIPTIONAL REGULATOR, GNTR FAMILY"/>
    <property type="match status" value="1"/>
</dbReference>
<gene>
    <name evidence="5" type="primary">mcbR_3</name>
    <name evidence="5" type="ORF">SRB5_44660</name>
</gene>
<dbReference type="GO" id="GO:0003700">
    <property type="term" value="F:DNA-binding transcription factor activity"/>
    <property type="evidence" value="ECO:0007669"/>
    <property type="project" value="InterPro"/>
</dbReference>
<evidence type="ECO:0000259" key="4">
    <source>
        <dbReference type="PROSITE" id="PS50949"/>
    </source>
</evidence>
<dbReference type="Pfam" id="PF07729">
    <property type="entry name" value="FCD"/>
    <property type="match status" value="1"/>
</dbReference>
<dbReference type="Proteomes" id="UP000466345">
    <property type="component" value="Unassembled WGS sequence"/>
</dbReference>
<dbReference type="AlphaFoldDB" id="A0A7K0CMN8"/>
<evidence type="ECO:0000313" key="6">
    <source>
        <dbReference type="Proteomes" id="UP000466345"/>
    </source>
</evidence>
<feature type="domain" description="HTH gntR-type" evidence="4">
    <location>
        <begin position="15"/>
        <end position="82"/>
    </location>
</feature>
<name>A0A7K0CMN8_9ACTN</name>
<dbReference type="GO" id="GO:0003677">
    <property type="term" value="F:DNA binding"/>
    <property type="evidence" value="ECO:0007669"/>
    <property type="project" value="UniProtKB-KW"/>
</dbReference>
<evidence type="ECO:0000256" key="3">
    <source>
        <dbReference type="ARBA" id="ARBA00023163"/>
    </source>
</evidence>
<dbReference type="PANTHER" id="PTHR43537:SF5">
    <property type="entry name" value="UXU OPERON TRANSCRIPTIONAL REGULATOR"/>
    <property type="match status" value="1"/>
</dbReference>
<evidence type="ECO:0000256" key="2">
    <source>
        <dbReference type="ARBA" id="ARBA00023125"/>
    </source>
</evidence>
<keyword evidence="1" id="KW-0805">Transcription regulation</keyword>
<dbReference type="EMBL" id="WEGJ01000020">
    <property type="protein sequence ID" value="MQY14302.1"/>
    <property type="molecule type" value="Genomic_DNA"/>
</dbReference>
<evidence type="ECO:0000256" key="1">
    <source>
        <dbReference type="ARBA" id="ARBA00023015"/>
    </source>
</evidence>
<dbReference type="Gene3D" id="1.20.120.530">
    <property type="entry name" value="GntR ligand-binding domain-like"/>
    <property type="match status" value="1"/>
</dbReference>
<dbReference type="InterPro" id="IPR036388">
    <property type="entry name" value="WH-like_DNA-bd_sf"/>
</dbReference>
<dbReference type="InterPro" id="IPR011711">
    <property type="entry name" value="GntR_C"/>
</dbReference>
<dbReference type="PROSITE" id="PS50949">
    <property type="entry name" value="HTH_GNTR"/>
    <property type="match status" value="1"/>
</dbReference>
<keyword evidence="2" id="KW-0238">DNA-binding</keyword>
<dbReference type="InterPro" id="IPR008920">
    <property type="entry name" value="TF_FadR/GntR_C"/>
</dbReference>
<dbReference type="InterPro" id="IPR036390">
    <property type="entry name" value="WH_DNA-bd_sf"/>
</dbReference>
<dbReference type="SUPFAM" id="SSF46785">
    <property type="entry name" value="Winged helix' DNA-binding domain"/>
    <property type="match status" value="1"/>
</dbReference>
<dbReference type="Gene3D" id="1.10.10.10">
    <property type="entry name" value="Winged helix-like DNA-binding domain superfamily/Winged helix DNA-binding domain"/>
    <property type="match status" value="1"/>
</dbReference>
<dbReference type="CDD" id="cd07377">
    <property type="entry name" value="WHTH_GntR"/>
    <property type="match status" value="1"/>
</dbReference>
<dbReference type="InterPro" id="IPR000524">
    <property type="entry name" value="Tscrpt_reg_HTH_GntR"/>
</dbReference>
<dbReference type="Pfam" id="PF00392">
    <property type="entry name" value="GntR"/>
    <property type="match status" value="1"/>
</dbReference>
<dbReference type="SMART" id="SM00345">
    <property type="entry name" value="HTH_GNTR"/>
    <property type="match status" value="1"/>
</dbReference>
<evidence type="ECO:0000313" key="5">
    <source>
        <dbReference type="EMBL" id="MQY14302.1"/>
    </source>
</evidence>
<proteinExistence type="predicted"/>
<dbReference type="SMART" id="SM00895">
    <property type="entry name" value="FCD"/>
    <property type="match status" value="1"/>
</dbReference>
<accession>A0A7K0CMN8</accession>